<organism evidence="1">
    <name type="scientific">marine sediment metagenome</name>
    <dbReference type="NCBI Taxonomy" id="412755"/>
    <lineage>
        <taxon>unclassified sequences</taxon>
        <taxon>metagenomes</taxon>
        <taxon>ecological metagenomes</taxon>
    </lineage>
</organism>
<gene>
    <name evidence="1" type="ORF">S01H1_21465</name>
</gene>
<evidence type="ECO:0000313" key="1">
    <source>
        <dbReference type="EMBL" id="GAF95031.1"/>
    </source>
</evidence>
<proteinExistence type="predicted"/>
<dbReference type="EMBL" id="BARS01011905">
    <property type="protein sequence ID" value="GAF95031.1"/>
    <property type="molecule type" value="Genomic_DNA"/>
</dbReference>
<comment type="caution">
    <text evidence="1">The sequence shown here is derived from an EMBL/GenBank/DDBJ whole genome shotgun (WGS) entry which is preliminary data.</text>
</comment>
<protein>
    <submittedName>
        <fullName evidence="1">Uncharacterized protein</fullName>
    </submittedName>
</protein>
<dbReference type="AlphaFoldDB" id="X0U6T1"/>
<name>X0U6T1_9ZZZZ</name>
<accession>X0U6T1</accession>
<feature type="non-terminal residue" evidence="1">
    <location>
        <position position="1"/>
    </location>
</feature>
<reference evidence="1" key="1">
    <citation type="journal article" date="2014" name="Front. Microbiol.">
        <title>High frequency of phylogenetically diverse reductive dehalogenase-homologous genes in deep subseafloor sedimentary metagenomes.</title>
        <authorList>
            <person name="Kawai M."/>
            <person name="Futagami T."/>
            <person name="Toyoda A."/>
            <person name="Takaki Y."/>
            <person name="Nishi S."/>
            <person name="Hori S."/>
            <person name="Arai W."/>
            <person name="Tsubouchi T."/>
            <person name="Morono Y."/>
            <person name="Uchiyama I."/>
            <person name="Ito T."/>
            <person name="Fujiyama A."/>
            <person name="Inagaki F."/>
            <person name="Takami H."/>
        </authorList>
    </citation>
    <scope>NUCLEOTIDE SEQUENCE</scope>
    <source>
        <strain evidence="1">Expedition CK06-06</strain>
    </source>
</reference>
<sequence length="141" mass="15780">WDTEDLFKVPADDPDTPEKEGGAPGDLVELYLDGTYAGSTAIFENGETTWLDIDVLTTTAYELQLYEGWNLIGIPGIPYDPSIEVMLYDIMGYVDSVWTHDGATGYWSSYSPYAPSDLTEMVDGKGYWIKVFADVLWEIDL</sequence>